<feature type="domain" description="AB hydrolase-1" evidence="1">
    <location>
        <begin position="71"/>
        <end position="188"/>
    </location>
</feature>
<dbReference type="EMBL" id="KB822719">
    <property type="protein sequence ID" value="ETN41737.1"/>
    <property type="molecule type" value="Genomic_DNA"/>
</dbReference>
<keyword evidence="3" id="KW-1185">Reference proteome</keyword>
<organism evidence="2 3">
    <name type="scientific">Cyphellophora europaea (strain CBS 101466)</name>
    <name type="common">Phialophora europaea</name>
    <dbReference type="NCBI Taxonomy" id="1220924"/>
    <lineage>
        <taxon>Eukaryota</taxon>
        <taxon>Fungi</taxon>
        <taxon>Dikarya</taxon>
        <taxon>Ascomycota</taxon>
        <taxon>Pezizomycotina</taxon>
        <taxon>Eurotiomycetes</taxon>
        <taxon>Chaetothyriomycetidae</taxon>
        <taxon>Chaetothyriales</taxon>
        <taxon>Cyphellophoraceae</taxon>
        <taxon>Cyphellophora</taxon>
    </lineage>
</organism>
<proteinExistence type="predicted"/>
<dbReference type="PANTHER" id="PTHR43194:SF2">
    <property type="entry name" value="PEROXISOMAL MEMBRANE PROTEIN LPX1"/>
    <property type="match status" value="1"/>
</dbReference>
<dbReference type="Proteomes" id="UP000030752">
    <property type="component" value="Unassembled WGS sequence"/>
</dbReference>
<dbReference type="InterPro" id="IPR000073">
    <property type="entry name" value="AB_hydrolase_1"/>
</dbReference>
<dbReference type="RefSeq" id="XP_008716246.1">
    <property type="nucleotide sequence ID" value="XM_008718024.1"/>
</dbReference>
<dbReference type="InterPro" id="IPR050228">
    <property type="entry name" value="Carboxylesterase_BioH"/>
</dbReference>
<dbReference type="Pfam" id="PF00561">
    <property type="entry name" value="Abhydrolase_1"/>
    <property type="match status" value="1"/>
</dbReference>
<dbReference type="STRING" id="1220924.W2RZ55"/>
<accession>W2RZ55</accession>
<dbReference type="InParanoid" id="W2RZ55"/>
<sequence length="323" mass="36173">MAGIKGNFPVDINLPRPMLLENTSIVEAPTHQSFIETFGDAFPDPQFLTSDLGRTAVYNLFPSTGQVKRRVLFIHGLNTPALGLWPLAKELREIEPDAHIVMFDLWGHCLSSTPLLAHTPHIFHLQILQVLGYMKWTSAHIIGYSFGGSTAVSFAINNPWLAESVALLAPAGIMSMSLIPSHMQELLKDSKDREEEAREVVLSWLEGGPLIVPENWRTESEQGKVVAQALRHWELQHHQGYPYSVLSMFRDGGCMGIEERFRQFARLPFKKMAALAEDDPVASKEQLVELGIEDVTVVSGGDHSFVREREHDVAEIVAAFWKQ</sequence>
<dbReference type="SUPFAM" id="SSF53474">
    <property type="entry name" value="alpha/beta-Hydrolases"/>
    <property type="match status" value="1"/>
</dbReference>
<protein>
    <recommendedName>
        <fullName evidence="1">AB hydrolase-1 domain-containing protein</fullName>
    </recommendedName>
</protein>
<dbReference type="Gene3D" id="3.40.50.1820">
    <property type="entry name" value="alpha/beta hydrolase"/>
    <property type="match status" value="1"/>
</dbReference>
<dbReference type="HOGENOM" id="CLU_047586_0_0_1"/>
<dbReference type="VEuPathDB" id="FungiDB:HMPREF1541_03674"/>
<dbReference type="PANTHER" id="PTHR43194">
    <property type="entry name" value="HYDROLASE ALPHA/BETA FOLD FAMILY"/>
    <property type="match status" value="1"/>
</dbReference>
<dbReference type="eggNOG" id="ENOG502SJT5">
    <property type="taxonomic scope" value="Eukaryota"/>
</dbReference>
<dbReference type="AlphaFoldDB" id="W2RZ55"/>
<reference evidence="2 3" key="1">
    <citation type="submission" date="2013-03" db="EMBL/GenBank/DDBJ databases">
        <title>The Genome Sequence of Phialophora europaea CBS 101466.</title>
        <authorList>
            <consortium name="The Broad Institute Genomics Platform"/>
            <person name="Cuomo C."/>
            <person name="de Hoog S."/>
            <person name="Gorbushina A."/>
            <person name="Walker B."/>
            <person name="Young S.K."/>
            <person name="Zeng Q."/>
            <person name="Gargeya S."/>
            <person name="Fitzgerald M."/>
            <person name="Haas B."/>
            <person name="Abouelleil A."/>
            <person name="Allen A.W."/>
            <person name="Alvarado L."/>
            <person name="Arachchi H.M."/>
            <person name="Berlin A.M."/>
            <person name="Chapman S.B."/>
            <person name="Gainer-Dewar J."/>
            <person name="Goldberg J."/>
            <person name="Griggs A."/>
            <person name="Gujja S."/>
            <person name="Hansen M."/>
            <person name="Howarth C."/>
            <person name="Imamovic A."/>
            <person name="Ireland A."/>
            <person name="Larimer J."/>
            <person name="McCowan C."/>
            <person name="Murphy C."/>
            <person name="Pearson M."/>
            <person name="Poon T.W."/>
            <person name="Priest M."/>
            <person name="Roberts A."/>
            <person name="Saif S."/>
            <person name="Shea T."/>
            <person name="Sisk P."/>
            <person name="Sykes S."/>
            <person name="Wortman J."/>
            <person name="Nusbaum C."/>
            <person name="Birren B."/>
        </authorList>
    </citation>
    <scope>NUCLEOTIDE SEQUENCE [LARGE SCALE GENOMIC DNA]</scope>
    <source>
        <strain evidence="2 3">CBS 101466</strain>
    </source>
</reference>
<dbReference type="OrthoDB" id="408373at2759"/>
<dbReference type="GeneID" id="19971013"/>
<evidence type="ECO:0000313" key="3">
    <source>
        <dbReference type="Proteomes" id="UP000030752"/>
    </source>
</evidence>
<name>W2RZ55_CYPE1</name>
<evidence type="ECO:0000259" key="1">
    <source>
        <dbReference type="Pfam" id="PF00561"/>
    </source>
</evidence>
<dbReference type="InterPro" id="IPR029058">
    <property type="entry name" value="AB_hydrolase_fold"/>
</dbReference>
<gene>
    <name evidence="2" type="ORF">HMPREF1541_03674</name>
</gene>
<evidence type="ECO:0000313" key="2">
    <source>
        <dbReference type="EMBL" id="ETN41737.1"/>
    </source>
</evidence>